<gene>
    <name evidence="2" type="ORF">JIG36_24260</name>
</gene>
<keyword evidence="2" id="KW-0378">Hydrolase</keyword>
<dbReference type="GO" id="GO:0016787">
    <property type="term" value="F:hydrolase activity"/>
    <property type="evidence" value="ECO:0007669"/>
    <property type="project" value="UniProtKB-KW"/>
</dbReference>
<dbReference type="InterPro" id="IPR000073">
    <property type="entry name" value="AB_hydrolase_1"/>
</dbReference>
<organism evidence="2 3">
    <name type="scientific">Paractinoplanes ovalisporus</name>
    <dbReference type="NCBI Taxonomy" id="2810368"/>
    <lineage>
        <taxon>Bacteria</taxon>
        <taxon>Bacillati</taxon>
        <taxon>Actinomycetota</taxon>
        <taxon>Actinomycetes</taxon>
        <taxon>Micromonosporales</taxon>
        <taxon>Micromonosporaceae</taxon>
        <taxon>Paractinoplanes</taxon>
    </lineage>
</organism>
<dbReference type="Gene3D" id="3.40.50.1820">
    <property type="entry name" value="alpha/beta hydrolase"/>
    <property type="match status" value="1"/>
</dbReference>
<dbReference type="PANTHER" id="PTHR43798">
    <property type="entry name" value="MONOACYLGLYCEROL LIPASE"/>
    <property type="match status" value="1"/>
</dbReference>
<proteinExistence type="predicted"/>
<dbReference type="SUPFAM" id="SSF53474">
    <property type="entry name" value="alpha/beta-Hydrolases"/>
    <property type="match status" value="1"/>
</dbReference>
<accession>A0ABS2AFT3</accession>
<dbReference type="InterPro" id="IPR050266">
    <property type="entry name" value="AB_hydrolase_sf"/>
</dbReference>
<reference evidence="2 3" key="1">
    <citation type="submission" date="2021-01" db="EMBL/GenBank/DDBJ databases">
        <title>Actinoplanes sp. nov. LDG1-06 isolated from lichen.</title>
        <authorList>
            <person name="Saeng-In P."/>
            <person name="Phongsopitanun W."/>
            <person name="Kanchanasin P."/>
            <person name="Yuki M."/>
            <person name="Kudo T."/>
            <person name="Ohkuma M."/>
            <person name="Tanasupawat S."/>
        </authorList>
    </citation>
    <scope>NUCLEOTIDE SEQUENCE [LARGE SCALE GENOMIC DNA]</scope>
    <source>
        <strain evidence="2 3">LDG1-06</strain>
    </source>
</reference>
<dbReference type="RefSeq" id="WP_203378699.1">
    <property type="nucleotide sequence ID" value="NZ_JAENHP010000008.1"/>
</dbReference>
<dbReference type="EMBL" id="JAENHP010000008">
    <property type="protein sequence ID" value="MBM2618676.1"/>
    <property type="molecule type" value="Genomic_DNA"/>
</dbReference>
<dbReference type="PANTHER" id="PTHR43798:SF33">
    <property type="entry name" value="HYDROLASE, PUTATIVE (AFU_ORTHOLOGUE AFUA_2G14860)-RELATED"/>
    <property type="match status" value="1"/>
</dbReference>
<sequence length="276" mass="29083">MDEFDVEVAGGALRVCRWPGTGPVVLAAHGITANALAFEGLARALGGRVQLVAPDLRGRARSNALPGPYGMASHATDLIAIADHLGVGRVPLVGHSMGGFVVGSTAAAYPDRISGILLVDGGLPLPVPSGVGIDQVLEAVIGPAMQRLSMTFPSAEAYVSFFRRHPALADGWEPDIEAYVLRDFAGDRSSCSLEAVRADATDTLMTESVIPKIDCPVRLLYAERGMLNEAQGLYDAGRLADVRFPVELVPDVNHYSILFDATAVGRVADRIVELAA</sequence>
<evidence type="ECO:0000313" key="3">
    <source>
        <dbReference type="Proteomes" id="UP000632138"/>
    </source>
</evidence>
<name>A0ABS2AFT3_9ACTN</name>
<comment type="caution">
    <text evidence="2">The sequence shown here is derived from an EMBL/GenBank/DDBJ whole genome shotgun (WGS) entry which is preliminary data.</text>
</comment>
<dbReference type="InterPro" id="IPR029058">
    <property type="entry name" value="AB_hydrolase_fold"/>
</dbReference>
<evidence type="ECO:0000259" key="1">
    <source>
        <dbReference type="Pfam" id="PF00561"/>
    </source>
</evidence>
<dbReference type="Pfam" id="PF00561">
    <property type="entry name" value="Abhydrolase_1"/>
    <property type="match status" value="1"/>
</dbReference>
<dbReference type="Proteomes" id="UP000632138">
    <property type="component" value="Unassembled WGS sequence"/>
</dbReference>
<protein>
    <submittedName>
        <fullName evidence="2">Alpha/beta hydrolase</fullName>
    </submittedName>
</protein>
<feature type="domain" description="AB hydrolase-1" evidence="1">
    <location>
        <begin position="23"/>
        <end position="124"/>
    </location>
</feature>
<evidence type="ECO:0000313" key="2">
    <source>
        <dbReference type="EMBL" id="MBM2618676.1"/>
    </source>
</evidence>
<dbReference type="PRINTS" id="PR00111">
    <property type="entry name" value="ABHYDROLASE"/>
</dbReference>
<keyword evidence="3" id="KW-1185">Reference proteome</keyword>